<dbReference type="Proteomes" id="UP000295773">
    <property type="component" value="Unassembled WGS sequence"/>
</dbReference>
<feature type="domain" description="PTS EIIA type-2" evidence="6">
    <location>
        <begin position="1"/>
        <end position="142"/>
    </location>
</feature>
<accession>A0A4R3T8I9</accession>
<dbReference type="EMBL" id="SMBP01000019">
    <property type="protein sequence ID" value="TCU57156.1"/>
    <property type="molecule type" value="Genomic_DNA"/>
</dbReference>
<gene>
    <name evidence="7" type="ORF">EDD61_11957</name>
</gene>
<evidence type="ECO:0000256" key="5">
    <source>
        <dbReference type="ARBA" id="ARBA00022683"/>
    </source>
</evidence>
<evidence type="ECO:0000313" key="8">
    <source>
        <dbReference type="Proteomes" id="UP000295773"/>
    </source>
</evidence>
<keyword evidence="2" id="KW-0597">Phosphoprotein</keyword>
<comment type="caution">
    <text evidence="7">The sequence shown here is derived from an EMBL/GenBank/DDBJ whole genome shotgun (WGS) entry which is preliminary data.</text>
</comment>
<evidence type="ECO:0000259" key="6">
    <source>
        <dbReference type="PROSITE" id="PS51094"/>
    </source>
</evidence>
<evidence type="ECO:0000256" key="4">
    <source>
        <dbReference type="ARBA" id="ARBA00022679"/>
    </source>
</evidence>
<dbReference type="Pfam" id="PF00359">
    <property type="entry name" value="PTS_EIIA_2"/>
    <property type="match status" value="1"/>
</dbReference>
<evidence type="ECO:0000256" key="1">
    <source>
        <dbReference type="ARBA" id="ARBA00022448"/>
    </source>
</evidence>
<dbReference type="Gene3D" id="3.40.930.10">
    <property type="entry name" value="Mannitol-specific EII, Chain A"/>
    <property type="match status" value="1"/>
</dbReference>
<organism evidence="7 8">
    <name type="scientific">Longicatena caecimuris</name>
    <dbReference type="NCBI Taxonomy" id="1796635"/>
    <lineage>
        <taxon>Bacteria</taxon>
        <taxon>Bacillati</taxon>
        <taxon>Bacillota</taxon>
        <taxon>Erysipelotrichia</taxon>
        <taxon>Erysipelotrichales</taxon>
        <taxon>Erysipelotrichaceae</taxon>
        <taxon>Longicatena</taxon>
    </lineage>
</organism>
<reference evidence="7 8" key="1">
    <citation type="submission" date="2019-03" db="EMBL/GenBank/DDBJ databases">
        <title>Genomic Encyclopedia of Type Strains, Phase IV (KMG-IV): sequencing the most valuable type-strain genomes for metagenomic binning, comparative biology and taxonomic classification.</title>
        <authorList>
            <person name="Goeker M."/>
        </authorList>
    </citation>
    <scope>NUCLEOTIDE SEQUENCE [LARGE SCALE GENOMIC DNA]</scope>
    <source>
        <strain evidence="7 8">DSM 29481</strain>
    </source>
</reference>
<name>A0A4R3T8I9_9FIRM</name>
<dbReference type="PANTHER" id="PTHR47738">
    <property type="entry name" value="PTS SYSTEM FRUCTOSE-LIKE EIIA COMPONENT-RELATED"/>
    <property type="match status" value="1"/>
</dbReference>
<dbReference type="GO" id="GO:0016020">
    <property type="term" value="C:membrane"/>
    <property type="evidence" value="ECO:0007669"/>
    <property type="project" value="InterPro"/>
</dbReference>
<proteinExistence type="predicted"/>
<sequence>MFDQQLTFVKKQFQTKMEAIDFLIQKAIESKKVIGGEAYKQSVCQREEEFSTAVGYDIAIPHGSSQDVQESFVAVATLEAPLHWGDELVKMIFLIGVPENKRTKEHLQILAWLSRNLMHQEFREDILHAENEQQLFNCLKKLETEKGD</sequence>
<dbReference type="PROSITE" id="PS51094">
    <property type="entry name" value="PTS_EIIA_TYPE_2"/>
    <property type="match status" value="1"/>
</dbReference>
<keyword evidence="8" id="KW-1185">Reference proteome</keyword>
<dbReference type="PROSITE" id="PS00372">
    <property type="entry name" value="PTS_EIIA_TYPE_2_HIS"/>
    <property type="match status" value="1"/>
</dbReference>
<dbReference type="GO" id="GO:0008982">
    <property type="term" value="F:protein-N(PI)-phosphohistidine-sugar phosphotransferase activity"/>
    <property type="evidence" value="ECO:0007669"/>
    <property type="project" value="InterPro"/>
</dbReference>
<dbReference type="InterPro" id="IPR016152">
    <property type="entry name" value="PTrfase/Anion_transptr"/>
</dbReference>
<dbReference type="CDD" id="cd00211">
    <property type="entry name" value="PTS_IIA_fru"/>
    <property type="match status" value="1"/>
</dbReference>
<dbReference type="GeneID" id="73796973"/>
<dbReference type="GO" id="GO:0009401">
    <property type="term" value="P:phosphoenolpyruvate-dependent sugar phosphotransferase system"/>
    <property type="evidence" value="ECO:0007669"/>
    <property type="project" value="UniProtKB-KW"/>
</dbReference>
<keyword evidence="3" id="KW-0762">Sugar transport</keyword>
<dbReference type="InterPro" id="IPR002178">
    <property type="entry name" value="PTS_EIIA_type-2_dom"/>
</dbReference>
<protein>
    <submittedName>
        <fullName evidence="7">PTS system IIA component (Fru family)</fullName>
    </submittedName>
</protein>
<dbReference type="PANTHER" id="PTHR47738:SF2">
    <property type="entry name" value="PTS SYSTEM FRUCTOSE-LIKE EIIA COMPONENT"/>
    <property type="match status" value="1"/>
</dbReference>
<dbReference type="AlphaFoldDB" id="A0A4R3T8I9"/>
<keyword evidence="1" id="KW-0813">Transport</keyword>
<dbReference type="RefSeq" id="WP_008690365.1">
    <property type="nucleotide sequence ID" value="NZ_AP024510.1"/>
</dbReference>
<evidence type="ECO:0000313" key="7">
    <source>
        <dbReference type="EMBL" id="TCU57156.1"/>
    </source>
</evidence>
<evidence type="ECO:0000256" key="3">
    <source>
        <dbReference type="ARBA" id="ARBA00022597"/>
    </source>
</evidence>
<dbReference type="InterPro" id="IPR004715">
    <property type="entry name" value="PTS_IIA_fruc"/>
</dbReference>
<evidence type="ECO:0000256" key="2">
    <source>
        <dbReference type="ARBA" id="ARBA00022553"/>
    </source>
</evidence>
<dbReference type="NCBIfam" id="TIGR00848">
    <property type="entry name" value="fruA"/>
    <property type="match status" value="1"/>
</dbReference>
<keyword evidence="4" id="KW-0808">Transferase</keyword>
<dbReference type="SUPFAM" id="SSF55804">
    <property type="entry name" value="Phoshotransferase/anion transport protein"/>
    <property type="match status" value="1"/>
</dbReference>
<dbReference type="InterPro" id="IPR051541">
    <property type="entry name" value="PTS_SugarTrans_NitroReg"/>
</dbReference>
<keyword evidence="5" id="KW-0598">Phosphotransferase system</keyword>